<dbReference type="RefSeq" id="WP_007616894.1">
    <property type="nucleotide sequence ID" value="NZ_BAEO01000010.1"/>
</dbReference>
<comment type="caution">
    <text evidence="5">The sequence shown here is derived from an EMBL/GenBank/DDBJ whole genome shotgun (WGS) entry which is preliminary data.</text>
</comment>
<dbReference type="InterPro" id="IPR004090">
    <property type="entry name" value="Chemotax_Me-accpt_rcpt"/>
</dbReference>
<feature type="domain" description="PAC" evidence="4">
    <location>
        <begin position="211"/>
        <end position="263"/>
    </location>
</feature>
<dbReference type="Pfam" id="PF13426">
    <property type="entry name" value="PAS_9"/>
    <property type="match status" value="2"/>
</dbReference>
<dbReference type="InterPro" id="IPR000700">
    <property type="entry name" value="PAS-assoc_C"/>
</dbReference>
<proteinExistence type="predicted"/>
<dbReference type="Gene3D" id="1.10.287.950">
    <property type="entry name" value="Methyl-accepting chemotaxis protein"/>
    <property type="match status" value="1"/>
</dbReference>
<keyword evidence="6" id="KW-1185">Reference proteome</keyword>
<feature type="domain" description="Methyl-accepting transducer" evidence="3">
    <location>
        <begin position="259"/>
        <end position="432"/>
    </location>
</feature>
<dbReference type="SMART" id="SM00091">
    <property type="entry name" value="PAS"/>
    <property type="match status" value="2"/>
</dbReference>
<dbReference type="NCBIfam" id="TIGR00229">
    <property type="entry name" value="sensory_box"/>
    <property type="match status" value="2"/>
</dbReference>
<dbReference type="Gene3D" id="3.30.450.20">
    <property type="entry name" value="PAS domain"/>
    <property type="match status" value="2"/>
</dbReference>
<dbReference type="SUPFAM" id="SSF58104">
    <property type="entry name" value="Methyl-accepting chemotaxis protein (MCP) signaling domain"/>
    <property type="match status" value="1"/>
</dbReference>
<evidence type="ECO:0000259" key="3">
    <source>
        <dbReference type="PROSITE" id="PS50111"/>
    </source>
</evidence>
<protein>
    <submittedName>
        <fullName evidence="5">Biofilm dispersion protein BdlA</fullName>
    </submittedName>
</protein>
<dbReference type="GO" id="GO:0007165">
    <property type="term" value="P:signal transduction"/>
    <property type="evidence" value="ECO:0007669"/>
    <property type="project" value="UniProtKB-KW"/>
</dbReference>
<dbReference type="AlphaFoldDB" id="K6Z2T4"/>
<dbReference type="EMBL" id="BAEO01000010">
    <property type="protein sequence ID" value="GAC17770.1"/>
    <property type="molecule type" value="Genomic_DNA"/>
</dbReference>
<name>K6Z2T4_9ALTE</name>
<dbReference type="PRINTS" id="PR00260">
    <property type="entry name" value="CHEMTRNSDUCR"/>
</dbReference>
<dbReference type="SMART" id="SM00283">
    <property type="entry name" value="MA"/>
    <property type="match status" value="1"/>
</dbReference>
<dbReference type="SUPFAM" id="SSF55785">
    <property type="entry name" value="PYP-like sensor domain (PAS domain)"/>
    <property type="match status" value="2"/>
</dbReference>
<dbReference type="eggNOG" id="COG0840">
    <property type="taxonomic scope" value="Bacteria"/>
</dbReference>
<dbReference type="InterPro" id="IPR000014">
    <property type="entry name" value="PAS"/>
</dbReference>
<dbReference type="PROSITE" id="PS50113">
    <property type="entry name" value="PAC"/>
    <property type="match status" value="1"/>
</dbReference>
<dbReference type="CDD" id="cd11386">
    <property type="entry name" value="MCP_signal"/>
    <property type="match status" value="1"/>
</dbReference>
<evidence type="ECO:0000313" key="6">
    <source>
        <dbReference type="Proteomes" id="UP000006327"/>
    </source>
</evidence>
<dbReference type="InterPro" id="IPR035965">
    <property type="entry name" value="PAS-like_dom_sf"/>
</dbReference>
<evidence type="ECO:0000256" key="2">
    <source>
        <dbReference type="PROSITE-ProRule" id="PRU00284"/>
    </source>
</evidence>
<dbReference type="InterPro" id="IPR001610">
    <property type="entry name" value="PAC"/>
</dbReference>
<evidence type="ECO:0000313" key="5">
    <source>
        <dbReference type="EMBL" id="GAC17770.1"/>
    </source>
</evidence>
<reference evidence="5 6" key="1">
    <citation type="journal article" date="2017" name="Antonie Van Leeuwenhoek">
        <title>Rhizobium rhizosphaerae sp. nov., a novel species isolated from rice rhizosphere.</title>
        <authorList>
            <person name="Zhao J.J."/>
            <person name="Zhang J."/>
            <person name="Zhang R.J."/>
            <person name="Zhang C.W."/>
            <person name="Yin H.Q."/>
            <person name="Zhang X.X."/>
        </authorList>
    </citation>
    <scope>NUCLEOTIDE SEQUENCE [LARGE SCALE GENOMIC DNA]</scope>
    <source>
        <strain evidence="5 6">BSs20135</strain>
    </source>
</reference>
<dbReference type="STRING" id="493475.GARC_0789"/>
<dbReference type="PROSITE" id="PS50111">
    <property type="entry name" value="CHEMOTAXIS_TRANSDUC_2"/>
    <property type="match status" value="1"/>
</dbReference>
<dbReference type="Proteomes" id="UP000006327">
    <property type="component" value="Unassembled WGS sequence"/>
</dbReference>
<dbReference type="SMART" id="SM00086">
    <property type="entry name" value="PAC"/>
    <property type="match status" value="2"/>
</dbReference>
<dbReference type="InterPro" id="IPR004089">
    <property type="entry name" value="MCPsignal_dom"/>
</dbReference>
<dbReference type="PANTHER" id="PTHR24422:SF10">
    <property type="entry name" value="CHEMOTAXIS PROTEIN METHYLTRANSFERASE 2"/>
    <property type="match status" value="1"/>
</dbReference>
<accession>K6Z2T4</accession>
<gene>
    <name evidence="5" type="primary">bdlA</name>
    <name evidence="5" type="ORF">GARC_0789</name>
</gene>
<dbReference type="PANTHER" id="PTHR24422">
    <property type="entry name" value="CHEMOTAXIS PROTEIN METHYLTRANSFERASE"/>
    <property type="match status" value="1"/>
</dbReference>
<sequence>MFNKTLKKELEYLKESHDIAHSLVDSIQNHVAFIEFSPQGIIIDANQLFTNVVGYEKSQIIGQHHSIFCDDSVIKTAEYHEFWKKLSNGKSQRGTFKRKDINGNVLWLEATYFPVSMDGQVTRVIKIASDVTKKYEDLQSQLAITQALDRALATIEFTPQGNIISANENFLQTVGYKLSDIQGKHHKIFCTDTFYQDHPNFWIELSQGNFKSGQFERKDANNKTVWLEATYNPIYDGKGNVIKIIKFASDITTRIEKNKAVSEAAEIAYLTAKETVQIGIQGADILQNSITTSHDISEQVIVAVKLIEELNAQSIQIGSIVSTINAIADQTNLLALNAAIEAARAGELGRGFAVVADEVRNLAARTTQSTNEIGAVVTENQGLIQDITKQISSVSESSEKGSDLILEVSKVMDEIIEGATNVSETVSSLSLD</sequence>
<dbReference type="GO" id="GO:0016020">
    <property type="term" value="C:membrane"/>
    <property type="evidence" value="ECO:0007669"/>
    <property type="project" value="InterPro"/>
</dbReference>
<evidence type="ECO:0000256" key="1">
    <source>
        <dbReference type="ARBA" id="ARBA00023224"/>
    </source>
</evidence>
<dbReference type="GO" id="GO:0006935">
    <property type="term" value="P:chemotaxis"/>
    <property type="evidence" value="ECO:0007669"/>
    <property type="project" value="InterPro"/>
</dbReference>
<dbReference type="OrthoDB" id="9765776at2"/>
<evidence type="ECO:0000259" key="4">
    <source>
        <dbReference type="PROSITE" id="PS50113"/>
    </source>
</evidence>
<dbReference type="InterPro" id="IPR050903">
    <property type="entry name" value="Bact_Chemotaxis_MeTrfase"/>
</dbReference>
<dbReference type="GO" id="GO:0004888">
    <property type="term" value="F:transmembrane signaling receptor activity"/>
    <property type="evidence" value="ECO:0007669"/>
    <property type="project" value="InterPro"/>
</dbReference>
<organism evidence="5 6">
    <name type="scientific">Paraglaciecola arctica BSs20135</name>
    <dbReference type="NCBI Taxonomy" id="493475"/>
    <lineage>
        <taxon>Bacteria</taxon>
        <taxon>Pseudomonadati</taxon>
        <taxon>Pseudomonadota</taxon>
        <taxon>Gammaproteobacteria</taxon>
        <taxon>Alteromonadales</taxon>
        <taxon>Alteromonadaceae</taxon>
        <taxon>Paraglaciecola</taxon>
    </lineage>
</organism>
<keyword evidence="1 2" id="KW-0807">Transducer</keyword>
<dbReference type="Pfam" id="PF00015">
    <property type="entry name" value="MCPsignal"/>
    <property type="match status" value="1"/>
</dbReference>
<dbReference type="CDD" id="cd00130">
    <property type="entry name" value="PAS"/>
    <property type="match status" value="2"/>
</dbReference>